<keyword evidence="5" id="KW-0862">Zinc</keyword>
<sequence length="482" mass="52671">MLPDLGNPKALCTDCHTTPAMTPQCTDQCVVVACTGDHTPAWCDAPCPGDHCDLDCESADCKDCNGFDEFLSCCTDFHSYYEEPRNGEPARVNHPEPTWSWDPALKTFVCTCGGGSTLDSIPCGADNSDLPPALFDKDFPVSADVASTPSPGTEPVPDNSPFILPCMWGDCSASFSSLSQLVEHVNLVHLCYSSSPSLPSSPNARDFSAMSCQWKDCNIYPTPDSVPGPSSGDIDSILGVLHSHLLHDHLGLTSPPNYSHNTPSPEAPRHGSHPVELDLPEKPAVPLLPLSEDKTQAEHICQWVACGQRFSSLDELTSHLTTVHVGAGKTSYDCYWQDCPRNGQTGFASKQKLCRHLQSHTGHRPFQCSVCLQNFSEAATLQQHMRRHTLEKPYLCDYPGCGKSFAITGALTIHKRTHNGDRPFKCPHCDKAFSESSNLSKHLRTHTGAKPYTCAEPDCNKSFARADQLTRHARVHRKVTNS</sequence>
<keyword evidence="4 9" id="KW-0863">Zinc-finger</keyword>
<evidence type="ECO:0000256" key="9">
    <source>
        <dbReference type="PROSITE-ProRule" id="PRU00042"/>
    </source>
</evidence>
<proteinExistence type="predicted"/>
<dbReference type="InterPro" id="IPR036236">
    <property type="entry name" value="Znf_C2H2_sf"/>
</dbReference>
<organism evidence="12 13">
    <name type="scientific">Mycena belliarum</name>
    <dbReference type="NCBI Taxonomy" id="1033014"/>
    <lineage>
        <taxon>Eukaryota</taxon>
        <taxon>Fungi</taxon>
        <taxon>Dikarya</taxon>
        <taxon>Basidiomycota</taxon>
        <taxon>Agaricomycotina</taxon>
        <taxon>Agaricomycetes</taxon>
        <taxon>Agaricomycetidae</taxon>
        <taxon>Agaricales</taxon>
        <taxon>Marasmiineae</taxon>
        <taxon>Mycenaceae</taxon>
        <taxon>Mycena</taxon>
    </lineage>
</organism>
<dbReference type="FunFam" id="3.30.160.60:FF:000202">
    <property type="entry name" value="Zinc finger protein 574"/>
    <property type="match status" value="1"/>
</dbReference>
<reference evidence="12" key="1">
    <citation type="submission" date="2023-03" db="EMBL/GenBank/DDBJ databases">
        <title>Massive genome expansion in bonnet fungi (Mycena s.s.) driven by repeated elements and novel gene families across ecological guilds.</title>
        <authorList>
            <consortium name="Lawrence Berkeley National Laboratory"/>
            <person name="Harder C.B."/>
            <person name="Miyauchi S."/>
            <person name="Viragh M."/>
            <person name="Kuo A."/>
            <person name="Thoen E."/>
            <person name="Andreopoulos B."/>
            <person name="Lu D."/>
            <person name="Skrede I."/>
            <person name="Drula E."/>
            <person name="Henrissat B."/>
            <person name="Morin E."/>
            <person name="Kohler A."/>
            <person name="Barry K."/>
            <person name="LaButti K."/>
            <person name="Morin E."/>
            <person name="Salamov A."/>
            <person name="Lipzen A."/>
            <person name="Mereny Z."/>
            <person name="Hegedus B."/>
            <person name="Baldrian P."/>
            <person name="Stursova M."/>
            <person name="Weitz H."/>
            <person name="Taylor A."/>
            <person name="Grigoriev I.V."/>
            <person name="Nagy L.G."/>
            <person name="Martin F."/>
            <person name="Kauserud H."/>
        </authorList>
    </citation>
    <scope>NUCLEOTIDE SEQUENCE</scope>
    <source>
        <strain evidence="12">CBHHK173m</strain>
    </source>
</reference>
<evidence type="ECO:0000256" key="2">
    <source>
        <dbReference type="ARBA" id="ARBA00022723"/>
    </source>
</evidence>
<dbReference type="InterPro" id="IPR013087">
    <property type="entry name" value="Znf_C2H2_type"/>
</dbReference>
<dbReference type="PANTHER" id="PTHR45718:SF4">
    <property type="entry name" value="TRANSCRIPTIONAL ACTIVATOR CUBITUS INTERRUPTUS"/>
    <property type="match status" value="1"/>
</dbReference>
<dbReference type="SMART" id="SM00355">
    <property type="entry name" value="ZnF_C2H2"/>
    <property type="match status" value="7"/>
</dbReference>
<evidence type="ECO:0000313" key="12">
    <source>
        <dbReference type="EMBL" id="KAJ7077891.1"/>
    </source>
</evidence>
<feature type="domain" description="C2H2-type" evidence="11">
    <location>
        <begin position="452"/>
        <end position="476"/>
    </location>
</feature>
<dbReference type="GO" id="GO:0000978">
    <property type="term" value="F:RNA polymerase II cis-regulatory region sequence-specific DNA binding"/>
    <property type="evidence" value="ECO:0007669"/>
    <property type="project" value="TreeGrafter"/>
</dbReference>
<dbReference type="FunFam" id="3.30.160.60:FF:000690">
    <property type="entry name" value="Zinc finger protein 354C"/>
    <property type="match status" value="1"/>
</dbReference>
<feature type="domain" description="C2H2-type" evidence="11">
    <location>
        <begin position="394"/>
        <end position="423"/>
    </location>
</feature>
<dbReference type="FunFam" id="3.30.160.60:FF:000032">
    <property type="entry name" value="Krueppel-like factor 4"/>
    <property type="match status" value="1"/>
</dbReference>
<keyword evidence="6" id="KW-0805">Transcription regulation</keyword>
<evidence type="ECO:0000256" key="8">
    <source>
        <dbReference type="ARBA" id="ARBA00023242"/>
    </source>
</evidence>
<dbReference type="FunFam" id="3.30.160.60:FF:000125">
    <property type="entry name" value="Putative zinc finger protein 143"/>
    <property type="match status" value="1"/>
</dbReference>
<dbReference type="EMBL" id="JARJCN010000070">
    <property type="protein sequence ID" value="KAJ7077891.1"/>
    <property type="molecule type" value="Genomic_DNA"/>
</dbReference>
<protein>
    <recommendedName>
        <fullName evidence="11">C2H2-type domain-containing protein</fullName>
    </recommendedName>
</protein>
<evidence type="ECO:0000256" key="4">
    <source>
        <dbReference type="ARBA" id="ARBA00022771"/>
    </source>
</evidence>
<comment type="caution">
    <text evidence="12">The sequence shown here is derived from an EMBL/GenBank/DDBJ whole genome shotgun (WGS) entry which is preliminary data.</text>
</comment>
<evidence type="ECO:0000259" key="11">
    <source>
        <dbReference type="PROSITE" id="PS50157"/>
    </source>
</evidence>
<dbReference type="PANTHER" id="PTHR45718">
    <property type="entry name" value="TRANSCRIPTIONAL ACTIVATOR CUBITUS INTERRUPTUS"/>
    <property type="match status" value="1"/>
</dbReference>
<evidence type="ECO:0000256" key="1">
    <source>
        <dbReference type="ARBA" id="ARBA00004123"/>
    </source>
</evidence>
<dbReference type="GO" id="GO:0032502">
    <property type="term" value="P:developmental process"/>
    <property type="evidence" value="ECO:0007669"/>
    <property type="project" value="UniProtKB-ARBA"/>
</dbReference>
<dbReference type="GO" id="GO:0005634">
    <property type="term" value="C:nucleus"/>
    <property type="evidence" value="ECO:0007669"/>
    <property type="project" value="UniProtKB-SubCell"/>
</dbReference>
<dbReference type="InterPro" id="IPR043359">
    <property type="entry name" value="GLI-like"/>
</dbReference>
<feature type="domain" description="C2H2-type" evidence="11">
    <location>
        <begin position="299"/>
        <end position="329"/>
    </location>
</feature>
<feature type="compositionally biased region" description="Polar residues" evidence="10">
    <location>
        <begin position="254"/>
        <end position="264"/>
    </location>
</feature>
<keyword evidence="3" id="KW-0677">Repeat</keyword>
<feature type="domain" description="C2H2-type" evidence="11">
    <location>
        <begin position="424"/>
        <end position="451"/>
    </location>
</feature>
<evidence type="ECO:0000313" key="13">
    <source>
        <dbReference type="Proteomes" id="UP001222325"/>
    </source>
</evidence>
<name>A0AAD6TXE9_9AGAR</name>
<dbReference type="Proteomes" id="UP001222325">
    <property type="component" value="Unassembled WGS sequence"/>
</dbReference>
<evidence type="ECO:0000256" key="10">
    <source>
        <dbReference type="SAM" id="MobiDB-lite"/>
    </source>
</evidence>
<feature type="region of interest" description="Disordered" evidence="10">
    <location>
        <begin position="252"/>
        <end position="279"/>
    </location>
</feature>
<dbReference type="GO" id="GO:0007224">
    <property type="term" value="P:smoothened signaling pathway"/>
    <property type="evidence" value="ECO:0007669"/>
    <property type="project" value="TreeGrafter"/>
</dbReference>
<dbReference type="PROSITE" id="PS00028">
    <property type="entry name" value="ZINC_FINGER_C2H2_1"/>
    <property type="match status" value="6"/>
</dbReference>
<dbReference type="AlphaFoldDB" id="A0AAD6TXE9"/>
<evidence type="ECO:0000256" key="3">
    <source>
        <dbReference type="ARBA" id="ARBA00022737"/>
    </source>
</evidence>
<feature type="domain" description="C2H2-type" evidence="11">
    <location>
        <begin position="164"/>
        <end position="189"/>
    </location>
</feature>
<keyword evidence="8" id="KW-0539">Nucleus</keyword>
<keyword evidence="13" id="KW-1185">Reference proteome</keyword>
<dbReference type="SUPFAM" id="SSF57667">
    <property type="entry name" value="beta-beta-alpha zinc fingers"/>
    <property type="match status" value="5"/>
</dbReference>
<dbReference type="Gene3D" id="3.30.160.60">
    <property type="entry name" value="Classic Zinc Finger"/>
    <property type="match status" value="7"/>
</dbReference>
<evidence type="ECO:0000256" key="5">
    <source>
        <dbReference type="ARBA" id="ARBA00022833"/>
    </source>
</evidence>
<dbReference type="PROSITE" id="PS50157">
    <property type="entry name" value="ZINC_FINGER_C2H2_2"/>
    <property type="match status" value="7"/>
</dbReference>
<evidence type="ECO:0000256" key="6">
    <source>
        <dbReference type="ARBA" id="ARBA00023015"/>
    </source>
</evidence>
<comment type="subcellular location">
    <subcellularLocation>
        <location evidence="1">Nucleus</location>
    </subcellularLocation>
</comment>
<feature type="domain" description="C2H2-type" evidence="11">
    <location>
        <begin position="337"/>
        <end position="365"/>
    </location>
</feature>
<dbReference type="GO" id="GO:0008270">
    <property type="term" value="F:zinc ion binding"/>
    <property type="evidence" value="ECO:0007669"/>
    <property type="project" value="UniProtKB-KW"/>
</dbReference>
<feature type="domain" description="C2H2-type" evidence="11">
    <location>
        <begin position="366"/>
        <end position="393"/>
    </location>
</feature>
<gene>
    <name evidence="12" type="ORF">B0H15DRAFT_558010</name>
</gene>
<dbReference type="Pfam" id="PF13912">
    <property type="entry name" value="zf-C2H2_6"/>
    <property type="match status" value="1"/>
</dbReference>
<keyword evidence="7" id="KW-0804">Transcription</keyword>
<dbReference type="Pfam" id="PF00096">
    <property type="entry name" value="zf-C2H2"/>
    <property type="match status" value="3"/>
</dbReference>
<dbReference type="GO" id="GO:0000981">
    <property type="term" value="F:DNA-binding transcription factor activity, RNA polymerase II-specific"/>
    <property type="evidence" value="ECO:0007669"/>
    <property type="project" value="UniProtKB-ARBA"/>
</dbReference>
<keyword evidence="2" id="KW-0479">Metal-binding</keyword>
<evidence type="ECO:0000256" key="7">
    <source>
        <dbReference type="ARBA" id="ARBA00023163"/>
    </source>
</evidence>
<feature type="compositionally biased region" description="Basic and acidic residues" evidence="10">
    <location>
        <begin position="267"/>
        <end position="279"/>
    </location>
</feature>
<accession>A0AAD6TXE9</accession>